<name>A0A3B0BVI8_9ACTN</name>
<organism evidence="1 2">
    <name type="scientific">Streptomyces klenkii</name>
    <dbReference type="NCBI Taxonomy" id="1420899"/>
    <lineage>
        <taxon>Bacteria</taxon>
        <taxon>Bacillati</taxon>
        <taxon>Actinomycetota</taxon>
        <taxon>Actinomycetes</taxon>
        <taxon>Kitasatosporales</taxon>
        <taxon>Streptomycetaceae</taxon>
        <taxon>Streptomyces</taxon>
    </lineage>
</organism>
<proteinExistence type="predicted"/>
<keyword evidence="2" id="KW-1185">Reference proteome</keyword>
<protein>
    <submittedName>
        <fullName evidence="1">Uncharacterized protein</fullName>
    </submittedName>
</protein>
<comment type="caution">
    <text evidence="1">The sequence shown here is derived from an EMBL/GenBank/DDBJ whole genome shotgun (WGS) entry which is preliminary data.</text>
</comment>
<gene>
    <name evidence="1" type="ORF">D7231_05045</name>
</gene>
<evidence type="ECO:0000313" key="2">
    <source>
        <dbReference type="Proteomes" id="UP000270343"/>
    </source>
</evidence>
<sequence>MLRTGLFFDAVRLSAEVVHARAGGGDRDAVERVFREAGVECGVIVNPARRWYYVLVPCGTAASWDESGTEALGTACFLGVPAPGRGGPPGAHWLLGPPLGAEGLCGPGAVKAVAVAAAG</sequence>
<evidence type="ECO:0000313" key="1">
    <source>
        <dbReference type="EMBL" id="RKN76368.1"/>
    </source>
</evidence>
<dbReference type="Proteomes" id="UP000270343">
    <property type="component" value="Unassembled WGS sequence"/>
</dbReference>
<accession>A0A3B0BVI8</accession>
<dbReference type="AlphaFoldDB" id="A0A3B0BVI8"/>
<dbReference type="EMBL" id="RBAM01000002">
    <property type="protein sequence ID" value="RKN76368.1"/>
    <property type="molecule type" value="Genomic_DNA"/>
</dbReference>
<reference evidence="1 2" key="1">
    <citation type="journal article" date="2015" name="Antonie Van Leeuwenhoek">
        <title>Streptomyces klenkii sp. nov., isolated from deep marine sediment.</title>
        <authorList>
            <person name="Veyisoglu A."/>
            <person name="Sahin N."/>
        </authorList>
    </citation>
    <scope>NUCLEOTIDE SEQUENCE [LARGE SCALE GENOMIC DNA]</scope>
    <source>
        <strain evidence="1 2">KCTC 29202</strain>
    </source>
</reference>